<organism evidence="3 4">
    <name type="scientific">Auricularia subglabra (strain TFB-10046 / SS5)</name>
    <name type="common">White-rot fungus</name>
    <name type="synonym">Auricularia delicata (strain TFB10046)</name>
    <dbReference type="NCBI Taxonomy" id="717982"/>
    <lineage>
        <taxon>Eukaryota</taxon>
        <taxon>Fungi</taxon>
        <taxon>Dikarya</taxon>
        <taxon>Basidiomycota</taxon>
        <taxon>Agaricomycotina</taxon>
        <taxon>Agaricomycetes</taxon>
        <taxon>Auriculariales</taxon>
        <taxon>Auriculariaceae</taxon>
        <taxon>Auricularia</taxon>
    </lineage>
</organism>
<dbReference type="OMA" id="HAHNIFF"/>
<dbReference type="Proteomes" id="UP000006514">
    <property type="component" value="Unassembled WGS sequence"/>
</dbReference>
<protein>
    <recommendedName>
        <fullName evidence="2">DUF6589 domain-containing protein</fullName>
    </recommendedName>
</protein>
<dbReference type="Pfam" id="PF20231">
    <property type="entry name" value="DUF6589"/>
    <property type="match status" value="1"/>
</dbReference>
<feature type="region of interest" description="Disordered" evidence="1">
    <location>
        <begin position="788"/>
        <end position="813"/>
    </location>
</feature>
<evidence type="ECO:0000256" key="1">
    <source>
        <dbReference type="SAM" id="MobiDB-lite"/>
    </source>
</evidence>
<dbReference type="KEGG" id="adl:AURDEDRAFT_176375"/>
<feature type="compositionally biased region" description="Basic and acidic residues" evidence="1">
    <location>
        <begin position="788"/>
        <end position="803"/>
    </location>
</feature>
<feature type="region of interest" description="Disordered" evidence="1">
    <location>
        <begin position="171"/>
        <end position="194"/>
    </location>
</feature>
<dbReference type="OrthoDB" id="3207600at2759"/>
<feature type="compositionally biased region" description="Acidic residues" evidence="1">
    <location>
        <begin position="181"/>
        <end position="194"/>
    </location>
</feature>
<name>J0D6U3_AURST</name>
<feature type="domain" description="DUF6589" evidence="2">
    <location>
        <begin position="357"/>
        <end position="756"/>
    </location>
</feature>
<gene>
    <name evidence="3" type="ORF">AURDEDRAFT_176375</name>
</gene>
<reference evidence="4" key="1">
    <citation type="journal article" date="2012" name="Science">
        <title>The Paleozoic origin of enzymatic lignin decomposition reconstructed from 31 fungal genomes.</title>
        <authorList>
            <person name="Floudas D."/>
            <person name="Binder M."/>
            <person name="Riley R."/>
            <person name="Barry K."/>
            <person name="Blanchette R.A."/>
            <person name="Henrissat B."/>
            <person name="Martinez A.T."/>
            <person name="Otillar R."/>
            <person name="Spatafora J.W."/>
            <person name="Yadav J.S."/>
            <person name="Aerts A."/>
            <person name="Benoit I."/>
            <person name="Boyd A."/>
            <person name="Carlson A."/>
            <person name="Copeland A."/>
            <person name="Coutinho P.M."/>
            <person name="de Vries R.P."/>
            <person name="Ferreira P."/>
            <person name="Findley K."/>
            <person name="Foster B."/>
            <person name="Gaskell J."/>
            <person name="Glotzer D."/>
            <person name="Gorecki P."/>
            <person name="Heitman J."/>
            <person name="Hesse C."/>
            <person name="Hori C."/>
            <person name="Igarashi K."/>
            <person name="Jurgens J.A."/>
            <person name="Kallen N."/>
            <person name="Kersten P."/>
            <person name="Kohler A."/>
            <person name="Kuees U."/>
            <person name="Kumar T.K.A."/>
            <person name="Kuo A."/>
            <person name="LaButti K."/>
            <person name="Larrondo L.F."/>
            <person name="Lindquist E."/>
            <person name="Ling A."/>
            <person name="Lombard V."/>
            <person name="Lucas S."/>
            <person name="Lundell T."/>
            <person name="Martin R."/>
            <person name="McLaughlin D.J."/>
            <person name="Morgenstern I."/>
            <person name="Morin E."/>
            <person name="Murat C."/>
            <person name="Nagy L.G."/>
            <person name="Nolan M."/>
            <person name="Ohm R.A."/>
            <person name="Patyshakuliyeva A."/>
            <person name="Rokas A."/>
            <person name="Ruiz-Duenas F.J."/>
            <person name="Sabat G."/>
            <person name="Salamov A."/>
            <person name="Samejima M."/>
            <person name="Schmutz J."/>
            <person name="Slot J.C."/>
            <person name="St John F."/>
            <person name="Stenlid J."/>
            <person name="Sun H."/>
            <person name="Sun S."/>
            <person name="Syed K."/>
            <person name="Tsang A."/>
            <person name="Wiebenga A."/>
            <person name="Young D."/>
            <person name="Pisabarro A."/>
            <person name="Eastwood D.C."/>
            <person name="Martin F."/>
            <person name="Cullen D."/>
            <person name="Grigoriev I.V."/>
            <person name="Hibbett D.S."/>
        </authorList>
    </citation>
    <scope>NUCLEOTIDE SEQUENCE [LARGE SCALE GENOMIC DNA]</scope>
    <source>
        <strain evidence="4">TFB10046</strain>
    </source>
</reference>
<dbReference type="InParanoid" id="J0D6U3"/>
<evidence type="ECO:0000313" key="3">
    <source>
        <dbReference type="EMBL" id="EJD34594.1"/>
    </source>
</evidence>
<evidence type="ECO:0000313" key="4">
    <source>
        <dbReference type="Proteomes" id="UP000006514"/>
    </source>
</evidence>
<evidence type="ECO:0000259" key="2">
    <source>
        <dbReference type="Pfam" id="PF20231"/>
    </source>
</evidence>
<dbReference type="AlphaFoldDB" id="J0D6U3"/>
<keyword evidence="4" id="KW-1185">Reference proteome</keyword>
<dbReference type="EMBL" id="JH687934">
    <property type="protein sequence ID" value="EJD34594.1"/>
    <property type="molecule type" value="Genomic_DNA"/>
</dbReference>
<sequence length="885" mass="99254">MAIRKTEDTWSIDKPSYGNKMDAVLKTNAVLQLMSFLNLKPRVFFQTLFSSDDETIYTRAAQCLSANDGPSPLPKVLLDIWTRFPRVDNARRGLEQAIDPIVRDILERESTAVINCPGLKLRTSNVTLDTMLSTLGSADDGIRALVARLMPNSYKWLLHATSADNRYRARLRKSQAAETAPGDEDSSDDELGDAELDEDLNGRLRPMADDWRPDHPGFSRDPRLAVIFSLSTLAHVRNRATNALPMCLATQMTAHGASTRVCSTFTRLGAASSRRTMDRFRVRISQDAINRGIEAARADARWLGILDNVDLQIRRFQQRVNSRTYMLHITNCALIGCHSSVPEDATAVNPYLSLRGRRAVAGPADIRPTREDDTCLLQAFESRAGSLCLEYWPGAEAWPKRREMKDHIAALMPVCTPLEPEVTRTFPLGVLNTEEGSNKGVLRALELFREHLTMSKEEWGQHLHIMGGDFLTVRNMRNVQYLRQDDVGPVERLETILPQAQLFHFALNAAHMILHEHLGDAMHDPGSLSCHKDRLLHNFDVNKLDYAQTRALIRHSLISRILYCIGHLLGMDSWSQLKDWKPTPEEFSRTISLFVRRFATAKAAEKAQDVGDNVHAHNIFFIIASLRLLEFDSAVSHGDAGRVIRILKYWVFDFRGANKHNYARECAEILLRWQYELNEAQRKMWAASWFVNRWGRPGRFIASDLYLEHLNHDVKVVHLADGSGTHVDNIIEKGSACVEALRDIALQVSAFVGDSYVHRISREKKVVQDLMILFNVCKQGRLAEIDGSGDRFLPEPTKGDAPPRSKVQSTSSKGYARWNGTFGETLNVTTYDPQLGAAALEAEHDGTSVLKGSEFSSRDLGLDDMPQEGSGGVGGSLYLDSVSES</sequence>
<proteinExistence type="predicted"/>
<feature type="region of interest" description="Disordered" evidence="1">
    <location>
        <begin position="848"/>
        <end position="885"/>
    </location>
</feature>
<dbReference type="eggNOG" id="ENOG502RUZQ">
    <property type="taxonomic scope" value="Eukaryota"/>
</dbReference>
<dbReference type="InterPro" id="IPR046496">
    <property type="entry name" value="DUF6589"/>
</dbReference>
<accession>J0D6U3</accession>